<dbReference type="InterPro" id="IPR036572">
    <property type="entry name" value="Doublecortin_dom_sf"/>
</dbReference>
<dbReference type="GO" id="GO:0030496">
    <property type="term" value="C:midbody"/>
    <property type="evidence" value="ECO:0007669"/>
    <property type="project" value="TreeGrafter"/>
</dbReference>
<protein>
    <submittedName>
        <fullName evidence="1">Uncharacterized protein</fullName>
    </submittedName>
</protein>
<dbReference type="AlphaFoldDB" id="A0A815QGZ1"/>
<proteinExistence type="predicted"/>
<accession>A0A815QGZ1</accession>
<sequence>MSCSMEILFASATEKFRSMVMFKRLFDIDGNEILKSEDILRGMEYYVSVGETFISPLRAIDFHLEYRLHSKWTIYGIIRSYVKRRLPQKEKFHTNYTRDERS</sequence>
<comment type="caution">
    <text evidence="1">The sequence shown here is derived from an EMBL/GenBank/DDBJ whole genome shotgun (WGS) entry which is preliminary data.</text>
</comment>
<dbReference type="InterPro" id="IPR043188">
    <property type="entry name" value="DCDC1"/>
</dbReference>
<dbReference type="PANTHER" id="PTHR46302">
    <property type="entry name" value="DOUBLECORTIN DOMAIN-CONTAINING PROTEIN 1"/>
    <property type="match status" value="1"/>
</dbReference>
<dbReference type="EMBL" id="CAJNOJ010000480">
    <property type="protein sequence ID" value="CAF1462774.1"/>
    <property type="molecule type" value="Genomic_DNA"/>
</dbReference>
<dbReference type="GO" id="GO:0035556">
    <property type="term" value="P:intracellular signal transduction"/>
    <property type="evidence" value="ECO:0007669"/>
    <property type="project" value="InterPro"/>
</dbReference>
<dbReference type="GO" id="GO:0008017">
    <property type="term" value="F:microtubule binding"/>
    <property type="evidence" value="ECO:0007669"/>
    <property type="project" value="InterPro"/>
</dbReference>
<reference evidence="1" key="1">
    <citation type="submission" date="2021-02" db="EMBL/GenBank/DDBJ databases">
        <authorList>
            <person name="Nowell W R."/>
        </authorList>
    </citation>
    <scope>NUCLEOTIDE SEQUENCE</scope>
</reference>
<dbReference type="PANTHER" id="PTHR46302:SF3">
    <property type="entry name" value="DOUBLECORTIN DOMAIN-CONTAINING PROTEIN 1"/>
    <property type="match status" value="1"/>
</dbReference>
<gene>
    <name evidence="1" type="ORF">EDS130_LOCUS40267</name>
</gene>
<dbReference type="GO" id="GO:1902412">
    <property type="term" value="P:regulation of mitotic cytokinesis"/>
    <property type="evidence" value="ECO:0007669"/>
    <property type="project" value="InterPro"/>
</dbReference>
<dbReference type="OrthoDB" id="9999986at2759"/>
<name>A0A815QGZ1_ADIRI</name>
<evidence type="ECO:0000313" key="1">
    <source>
        <dbReference type="EMBL" id="CAF1462774.1"/>
    </source>
</evidence>
<dbReference type="Proteomes" id="UP000663852">
    <property type="component" value="Unassembled WGS sequence"/>
</dbReference>
<organism evidence="1 2">
    <name type="scientific">Adineta ricciae</name>
    <name type="common">Rotifer</name>
    <dbReference type="NCBI Taxonomy" id="249248"/>
    <lineage>
        <taxon>Eukaryota</taxon>
        <taxon>Metazoa</taxon>
        <taxon>Spiralia</taxon>
        <taxon>Gnathifera</taxon>
        <taxon>Rotifera</taxon>
        <taxon>Eurotatoria</taxon>
        <taxon>Bdelloidea</taxon>
        <taxon>Adinetida</taxon>
        <taxon>Adinetidae</taxon>
        <taxon>Adineta</taxon>
    </lineage>
</organism>
<dbReference type="SUPFAM" id="SSF89837">
    <property type="entry name" value="Doublecortin (DC)"/>
    <property type="match status" value="1"/>
</dbReference>
<evidence type="ECO:0000313" key="2">
    <source>
        <dbReference type="Proteomes" id="UP000663852"/>
    </source>
</evidence>